<evidence type="ECO:0000313" key="1">
    <source>
        <dbReference type="EMBL" id="POV95249.1"/>
    </source>
</evidence>
<accession>A0A2S4UDA7</accession>
<dbReference type="Proteomes" id="UP000239156">
    <property type="component" value="Unassembled WGS sequence"/>
</dbReference>
<proteinExistence type="predicted"/>
<keyword evidence="2" id="KW-1185">Reference proteome</keyword>
<name>A0A2S4UDA7_9BASI</name>
<organism evidence="1 2">
    <name type="scientific">Puccinia striiformis</name>
    <dbReference type="NCBI Taxonomy" id="27350"/>
    <lineage>
        <taxon>Eukaryota</taxon>
        <taxon>Fungi</taxon>
        <taxon>Dikarya</taxon>
        <taxon>Basidiomycota</taxon>
        <taxon>Pucciniomycotina</taxon>
        <taxon>Pucciniomycetes</taxon>
        <taxon>Pucciniales</taxon>
        <taxon>Pucciniaceae</taxon>
        <taxon>Puccinia</taxon>
    </lineage>
</organism>
<protein>
    <submittedName>
        <fullName evidence="1">Uncharacterized protein</fullName>
    </submittedName>
</protein>
<evidence type="ECO:0000313" key="2">
    <source>
        <dbReference type="Proteomes" id="UP000239156"/>
    </source>
</evidence>
<dbReference type="AlphaFoldDB" id="A0A2S4UDA7"/>
<dbReference type="EMBL" id="PKSL01000354">
    <property type="protein sequence ID" value="POV95249.1"/>
    <property type="molecule type" value="Genomic_DNA"/>
</dbReference>
<comment type="caution">
    <text evidence="1">The sequence shown here is derived from an EMBL/GenBank/DDBJ whole genome shotgun (WGS) entry which is preliminary data.</text>
</comment>
<dbReference type="VEuPathDB" id="FungiDB:PSTT_16353"/>
<gene>
    <name evidence="1" type="ORF">PSTT_16353</name>
</gene>
<sequence>MHETEHHSVTKASDKIKVIGGLIDDSNLLKFYAYDASDYFSGSWEAFKTRMFQVALPLTGEWSCANKSTN</sequence>
<reference evidence="1" key="1">
    <citation type="submission" date="2017-12" db="EMBL/GenBank/DDBJ databases">
        <title>Gene loss provides genomic basis for host adaptation in cereal stripe rust fungi.</title>
        <authorList>
            <person name="Xia C."/>
        </authorList>
    </citation>
    <scope>NUCLEOTIDE SEQUENCE [LARGE SCALE GENOMIC DNA]</scope>
    <source>
        <strain evidence="1">93-210</strain>
    </source>
</reference>